<dbReference type="Pfam" id="PF00583">
    <property type="entry name" value="Acetyltransf_1"/>
    <property type="match status" value="1"/>
</dbReference>
<dbReference type="InterPro" id="IPR016181">
    <property type="entry name" value="Acyl_CoA_acyltransferase"/>
</dbReference>
<comment type="caution">
    <text evidence="2">The sequence shown here is derived from an EMBL/GenBank/DDBJ whole genome shotgun (WGS) entry which is preliminary data.</text>
</comment>
<dbReference type="PANTHER" id="PTHR43305">
    <property type="entry name" value="FAMILY N-ACETYLTRANSFERASE, PUTATIVE (AFU_ORTHOLOGUE AFUA_2G01380)-RELATED"/>
    <property type="match status" value="1"/>
</dbReference>
<dbReference type="InterPro" id="IPR000182">
    <property type="entry name" value="GNAT_dom"/>
</dbReference>
<dbReference type="CDD" id="cd04301">
    <property type="entry name" value="NAT_SF"/>
    <property type="match status" value="1"/>
</dbReference>
<dbReference type="EMBL" id="VSSQ01007993">
    <property type="protein sequence ID" value="MPM37566.1"/>
    <property type="molecule type" value="Genomic_DNA"/>
</dbReference>
<dbReference type="AlphaFoldDB" id="A0A644Z9K4"/>
<name>A0A644Z9K4_9ZZZZ</name>
<gene>
    <name evidence="2" type="ORF">SDC9_84184</name>
</gene>
<accession>A0A644Z9K4</accession>
<dbReference type="PROSITE" id="PS51186">
    <property type="entry name" value="GNAT"/>
    <property type="match status" value="1"/>
</dbReference>
<dbReference type="GO" id="GO:0016747">
    <property type="term" value="F:acyltransferase activity, transferring groups other than amino-acyl groups"/>
    <property type="evidence" value="ECO:0007669"/>
    <property type="project" value="InterPro"/>
</dbReference>
<dbReference type="Gene3D" id="3.40.630.30">
    <property type="match status" value="1"/>
</dbReference>
<dbReference type="PANTHER" id="PTHR43305:SF1">
    <property type="entry name" value="FAMILY N-ACETYLTRANSFERASE, PUTATIVE (AFU_ORTHOLOGUE AFUA_2G01380)-RELATED"/>
    <property type="match status" value="1"/>
</dbReference>
<sequence>MLLTLELAYEQPEVMRSMIQEYVDTLILAVPPFASYLQVQHCDAELANLRQKYGKPDGRLYLVRVDGTPAGCAALRRLDGESCEVKRLYVRPRFRKKGAGTALMNRLVSDAREIGYRQMKLDTLPMLPDALRLFRALGFQEIPRYNDSPLPGTIFMQLTL</sequence>
<proteinExistence type="predicted"/>
<feature type="domain" description="N-acetyltransferase" evidence="1">
    <location>
        <begin position="5"/>
        <end position="160"/>
    </location>
</feature>
<reference evidence="2" key="1">
    <citation type="submission" date="2019-08" db="EMBL/GenBank/DDBJ databases">
        <authorList>
            <person name="Kucharzyk K."/>
            <person name="Murdoch R.W."/>
            <person name="Higgins S."/>
            <person name="Loffler F."/>
        </authorList>
    </citation>
    <scope>NUCLEOTIDE SEQUENCE</scope>
</reference>
<evidence type="ECO:0000313" key="2">
    <source>
        <dbReference type="EMBL" id="MPM37566.1"/>
    </source>
</evidence>
<dbReference type="SUPFAM" id="SSF55729">
    <property type="entry name" value="Acyl-CoA N-acyltransferases (Nat)"/>
    <property type="match status" value="1"/>
</dbReference>
<evidence type="ECO:0000259" key="1">
    <source>
        <dbReference type="PROSITE" id="PS51186"/>
    </source>
</evidence>
<protein>
    <recommendedName>
        <fullName evidence="1">N-acetyltransferase domain-containing protein</fullName>
    </recommendedName>
</protein>
<organism evidence="2">
    <name type="scientific">bioreactor metagenome</name>
    <dbReference type="NCBI Taxonomy" id="1076179"/>
    <lineage>
        <taxon>unclassified sequences</taxon>
        <taxon>metagenomes</taxon>
        <taxon>ecological metagenomes</taxon>
    </lineage>
</organism>
<dbReference type="InterPro" id="IPR052777">
    <property type="entry name" value="Acetyltransferase_Enz"/>
</dbReference>